<evidence type="ECO:0000313" key="3">
    <source>
        <dbReference type="Proteomes" id="UP000070080"/>
    </source>
</evidence>
<gene>
    <name evidence="2" type="ORF">HMPREF1872_00416</name>
</gene>
<keyword evidence="3" id="KW-1185">Reference proteome</keyword>
<reference evidence="3" key="1">
    <citation type="submission" date="2016-01" db="EMBL/GenBank/DDBJ databases">
        <authorList>
            <person name="Mitreva M."/>
            <person name="Pepin K.H."/>
            <person name="Mihindukulasuriya K.A."/>
            <person name="Fulton R."/>
            <person name="Fronick C."/>
            <person name="O'Laughlin M."/>
            <person name="Miner T."/>
            <person name="Herter B."/>
            <person name="Rosa B.A."/>
            <person name="Cordes M."/>
            <person name="Tomlinson C."/>
            <person name="Wollam A."/>
            <person name="Palsikar V.B."/>
            <person name="Mardis E.R."/>
            <person name="Wilson R.K."/>
        </authorList>
    </citation>
    <scope>NUCLEOTIDE SEQUENCE [LARGE SCALE GENOMIC DNA]</scope>
    <source>
        <strain evidence="3">KA00274</strain>
    </source>
</reference>
<dbReference type="STRING" id="1497955.HMPREF1872_00416"/>
<protein>
    <recommendedName>
        <fullName evidence="1">DUF4097 domain-containing protein</fullName>
    </recommendedName>
</protein>
<dbReference type="AlphaFoldDB" id="A0A133YGB1"/>
<dbReference type="Pfam" id="PF13349">
    <property type="entry name" value="DUF4097"/>
    <property type="match status" value="1"/>
</dbReference>
<proteinExistence type="predicted"/>
<comment type="caution">
    <text evidence="2">The sequence shown here is derived from an EMBL/GenBank/DDBJ whole genome shotgun (WGS) entry which is preliminary data.</text>
</comment>
<dbReference type="RefSeq" id="WP_066713295.1">
    <property type="nucleotide sequence ID" value="NZ_JARFNM010000001.1"/>
</dbReference>
<organism evidence="2 3">
    <name type="scientific">Amygdalobacter nucleatus</name>
    <dbReference type="NCBI Taxonomy" id="3029274"/>
    <lineage>
        <taxon>Bacteria</taxon>
        <taxon>Bacillati</taxon>
        <taxon>Bacillota</taxon>
        <taxon>Clostridia</taxon>
        <taxon>Eubacteriales</taxon>
        <taxon>Oscillospiraceae</taxon>
        <taxon>Amygdalobacter</taxon>
    </lineage>
</organism>
<evidence type="ECO:0000313" key="2">
    <source>
        <dbReference type="EMBL" id="KXB42242.1"/>
    </source>
</evidence>
<evidence type="ECO:0000259" key="1">
    <source>
        <dbReference type="Pfam" id="PF13349"/>
    </source>
</evidence>
<feature type="domain" description="DUF4097" evidence="1">
    <location>
        <begin position="72"/>
        <end position="199"/>
    </location>
</feature>
<dbReference type="Proteomes" id="UP000070080">
    <property type="component" value="Unassembled WGS sequence"/>
</dbReference>
<sequence>MTRKVVNNKMIRIALTLLVIGIACCLIGLINGGSSIYRRLPLEIMNDMRINDSDSNHDYEKVDTYTIKPYLDEIAIEAHAASVEIRPSSSNVYQVKYSGNKRGLKITQGNKKLEIKELVFFDIPKLKRNMGSKIVLEVPHLLDKVDLNMNAGLVSIENMAIQDLSVDSNVGAVNLCNLQITKKLKLHADVGAIKASLVHDPTKTYVIHKDSDIGKINIDPKFMQEGTGSDKVYIDLDTNVGNINLSCAEK</sequence>
<dbReference type="InterPro" id="IPR025164">
    <property type="entry name" value="Toastrack_DUF4097"/>
</dbReference>
<dbReference type="PROSITE" id="PS51257">
    <property type="entry name" value="PROKAR_LIPOPROTEIN"/>
    <property type="match status" value="1"/>
</dbReference>
<accession>A0A133YGB1</accession>
<name>A0A133YGB1_9FIRM</name>
<dbReference type="EMBL" id="LSCV01000005">
    <property type="protein sequence ID" value="KXB42242.1"/>
    <property type="molecule type" value="Genomic_DNA"/>
</dbReference>